<reference evidence="2 3" key="1">
    <citation type="submission" date="2015-10" db="EMBL/GenBank/DDBJ databases">
        <title>Large-scale maps of variable infection efficiencies in aquatic Bacteriodetes phage-host model systems.</title>
        <authorList>
            <person name="Holmfeldt K."/>
            <person name="Solonenko N."/>
            <person name="Howard-Varona C."/>
            <person name="Moreno M."/>
            <person name="Malmstrom R.R."/>
            <person name="Blow M.J."/>
            <person name="Sullivan M.B."/>
        </authorList>
    </citation>
    <scope>NUCLEOTIDE SEQUENCE [LARGE SCALE GENOMIC DNA]</scope>
</reference>
<feature type="coiled-coil region" evidence="1">
    <location>
        <begin position="41"/>
        <end position="109"/>
    </location>
</feature>
<accession>A0A0S2MWE5</accession>
<keyword evidence="1" id="KW-0175">Coiled coil</keyword>
<protein>
    <submittedName>
        <fullName evidence="2">Uncharacterized protein</fullName>
    </submittedName>
</protein>
<name>A0A0S2MWE5_9CAUD</name>
<sequence>METTIMKAYVRKVMAKLTGDKNKELAERNFIKATLGADQQISSLKYKLAEAKISLEDKKKEVDNAKYPETLIGDVKVYFSAIKSAEESVEVEEEKILDLENSIEFFEALKVEFNQD</sequence>
<evidence type="ECO:0000313" key="2">
    <source>
        <dbReference type="EMBL" id="ALO80188.1"/>
    </source>
</evidence>
<dbReference type="Proteomes" id="UP000229115">
    <property type="component" value="Segment"/>
</dbReference>
<evidence type="ECO:0000313" key="3">
    <source>
        <dbReference type="Proteomes" id="UP000229115"/>
    </source>
</evidence>
<dbReference type="EMBL" id="KT962245">
    <property type="protein sequence ID" value="ALO80188.1"/>
    <property type="molecule type" value="Genomic_RNA"/>
</dbReference>
<proteinExistence type="predicted"/>
<organism evidence="2 3">
    <name type="scientific">Cellulophaga phage phi4:1_13</name>
    <dbReference type="NCBI Taxonomy" id="1747284"/>
    <lineage>
        <taxon>Viruses</taxon>
        <taxon>Duplodnaviria</taxon>
        <taxon>Heunggongvirae</taxon>
        <taxon>Uroviricota</taxon>
        <taxon>Caudoviricetes</taxon>
        <taxon>Lightbulbvirus</taxon>
        <taxon>Lightbulbvirus Cba41</taxon>
    </lineage>
</organism>
<evidence type="ECO:0000256" key="1">
    <source>
        <dbReference type="SAM" id="Coils"/>
    </source>
</evidence>
<gene>
    <name evidence="2" type="ORF">Phi4113_179</name>
</gene>